<dbReference type="Proteomes" id="UP001174936">
    <property type="component" value="Unassembled WGS sequence"/>
</dbReference>
<evidence type="ECO:0000313" key="2">
    <source>
        <dbReference type="EMBL" id="KAK0651162.1"/>
    </source>
</evidence>
<organism evidence="2 3">
    <name type="scientific">Cercophora newfieldiana</name>
    <dbReference type="NCBI Taxonomy" id="92897"/>
    <lineage>
        <taxon>Eukaryota</taxon>
        <taxon>Fungi</taxon>
        <taxon>Dikarya</taxon>
        <taxon>Ascomycota</taxon>
        <taxon>Pezizomycotina</taxon>
        <taxon>Sordariomycetes</taxon>
        <taxon>Sordariomycetidae</taxon>
        <taxon>Sordariales</taxon>
        <taxon>Lasiosphaeriaceae</taxon>
        <taxon>Cercophora</taxon>
    </lineage>
</organism>
<proteinExistence type="predicted"/>
<feature type="region of interest" description="Disordered" evidence="1">
    <location>
        <begin position="46"/>
        <end position="94"/>
    </location>
</feature>
<dbReference type="AlphaFoldDB" id="A0AA39YGP0"/>
<name>A0AA39YGP0_9PEZI</name>
<reference evidence="2" key="1">
    <citation type="submission" date="2023-06" db="EMBL/GenBank/DDBJ databases">
        <title>Genome-scale phylogeny and comparative genomics of the fungal order Sordariales.</title>
        <authorList>
            <consortium name="Lawrence Berkeley National Laboratory"/>
            <person name="Hensen N."/>
            <person name="Bonometti L."/>
            <person name="Westerberg I."/>
            <person name="Brannstrom I.O."/>
            <person name="Guillou S."/>
            <person name="Cros-Aarteil S."/>
            <person name="Calhoun S."/>
            <person name="Haridas S."/>
            <person name="Kuo A."/>
            <person name="Mondo S."/>
            <person name="Pangilinan J."/>
            <person name="Riley R."/>
            <person name="Labutti K."/>
            <person name="Andreopoulos B."/>
            <person name="Lipzen A."/>
            <person name="Chen C."/>
            <person name="Yanf M."/>
            <person name="Daum C."/>
            <person name="Ng V."/>
            <person name="Clum A."/>
            <person name="Steindorff A."/>
            <person name="Ohm R."/>
            <person name="Martin F."/>
            <person name="Silar P."/>
            <person name="Natvig D."/>
            <person name="Lalanne C."/>
            <person name="Gautier V."/>
            <person name="Ament-Velasquez S.L."/>
            <person name="Kruys A."/>
            <person name="Hutchinson M.I."/>
            <person name="Powell A.J."/>
            <person name="Barry K."/>
            <person name="Miller A.N."/>
            <person name="Grigoriev I.V."/>
            <person name="Debuchy R."/>
            <person name="Gladieux P."/>
            <person name="Thoren M.H."/>
            <person name="Johannesson H."/>
        </authorList>
    </citation>
    <scope>NUCLEOTIDE SEQUENCE</scope>
    <source>
        <strain evidence="2">SMH2532-1</strain>
    </source>
</reference>
<feature type="compositionally biased region" description="Low complexity" evidence="1">
    <location>
        <begin position="130"/>
        <end position="139"/>
    </location>
</feature>
<sequence length="150" mass="16894">MWSGSLRRDAELQGEMGDGRYIPSWRGALFWPRSWLLSGKTRLRSMSTDQTQSRRPRGWITAPTAPTGRNWALPSNSPASLLEHPRSGTKPWTRCGQSCWTPIPSWRKTVSSTASRTISAISRFARKKSASSAKATWRAPPTGKRQWPKI</sequence>
<feature type="region of interest" description="Disordered" evidence="1">
    <location>
        <begin position="128"/>
        <end position="150"/>
    </location>
</feature>
<dbReference type="EMBL" id="JAULSV010000002">
    <property type="protein sequence ID" value="KAK0651162.1"/>
    <property type="molecule type" value="Genomic_DNA"/>
</dbReference>
<evidence type="ECO:0000313" key="3">
    <source>
        <dbReference type="Proteomes" id="UP001174936"/>
    </source>
</evidence>
<evidence type="ECO:0000256" key="1">
    <source>
        <dbReference type="SAM" id="MobiDB-lite"/>
    </source>
</evidence>
<keyword evidence="3" id="KW-1185">Reference proteome</keyword>
<gene>
    <name evidence="2" type="ORF">B0T16DRAFT_442703</name>
</gene>
<protein>
    <submittedName>
        <fullName evidence="2">Uncharacterized protein</fullName>
    </submittedName>
</protein>
<accession>A0AA39YGP0</accession>
<comment type="caution">
    <text evidence="2">The sequence shown here is derived from an EMBL/GenBank/DDBJ whole genome shotgun (WGS) entry which is preliminary data.</text>
</comment>